<organism evidence="2 3">
    <name type="scientific">Pseudomonas synxantha</name>
    <dbReference type="NCBI Taxonomy" id="47883"/>
    <lineage>
        <taxon>Bacteria</taxon>
        <taxon>Pseudomonadati</taxon>
        <taxon>Pseudomonadota</taxon>
        <taxon>Gammaproteobacteria</taxon>
        <taxon>Pseudomonadales</taxon>
        <taxon>Pseudomonadaceae</taxon>
        <taxon>Pseudomonas</taxon>
    </lineage>
</organism>
<evidence type="ECO:0000313" key="2">
    <source>
        <dbReference type="EMBL" id="MBI6565169.1"/>
    </source>
</evidence>
<sequence>MGEARLRKQQDPNYGKPRKDTLRGLIISAPTTISGSSIRIESSSLNQQELRTSLLYWDRLSMPTSNLIHVAPDQDTQFLIDAGILYTPRYTLTGEFSVALAQLPTTALMEYEKKQKGMWSLGGGENSILVKNGFSMPDYGTSLTLYNSLPAPAPSVPLAEILDFRQKRRDELLALRSHIELLTREIESSSDREDELNRKLSDIDNSCSALATVCREWQFPVVLTNLKASLNFNLTKVTGAAVGTWVAAGQLMLPNTARIISAGGAALASMIDIKSDINLRGINRPASPFRYIYEAQKNLI</sequence>
<feature type="compositionally biased region" description="Basic and acidic residues" evidence="1">
    <location>
        <begin position="1"/>
        <end position="10"/>
    </location>
</feature>
<feature type="region of interest" description="Disordered" evidence="1">
    <location>
        <begin position="1"/>
        <end position="20"/>
    </location>
</feature>
<dbReference type="Proteomes" id="UP000648914">
    <property type="component" value="Unassembled WGS sequence"/>
</dbReference>
<keyword evidence="3" id="KW-1185">Reference proteome</keyword>
<accession>A0ABS0UHW0</accession>
<dbReference type="Pfam" id="PF19749">
    <property type="entry name" value="DUF6236"/>
    <property type="match status" value="1"/>
</dbReference>
<protein>
    <submittedName>
        <fullName evidence="2">Uncharacterized protein</fullName>
    </submittedName>
</protein>
<dbReference type="RefSeq" id="WP_198721196.1">
    <property type="nucleotide sequence ID" value="NZ_JAEIKU010000162.1"/>
</dbReference>
<gene>
    <name evidence="2" type="ORF">YA0852_13795</name>
</gene>
<proteinExistence type="predicted"/>
<reference evidence="2 3" key="1">
    <citation type="submission" date="2020-12" db="EMBL/GenBank/DDBJ databases">
        <title>Comparative genomic insights into the epidemiology and virulence of plant pathogenic Pseudomonads from Turkey.</title>
        <authorList>
            <person name="Dillon M."/>
            <person name="Ruiz-Bedoya T."/>
            <person name="Bendalovic-Torma C."/>
            <person name="Guttman K.M."/>
            <person name="Kwak H."/>
            <person name="Middleton M.A."/>
            <person name="Wang P.W."/>
            <person name="Horuz S."/>
            <person name="Aysan Y."/>
            <person name="Guttman D.S."/>
        </authorList>
    </citation>
    <scope>NUCLEOTIDE SEQUENCE [LARGE SCALE GENOMIC DNA]</scope>
    <source>
        <strain evidence="2 3">S5_IA_2b</strain>
    </source>
</reference>
<dbReference type="EMBL" id="JAEILG010000028">
    <property type="protein sequence ID" value="MBI6565169.1"/>
    <property type="molecule type" value="Genomic_DNA"/>
</dbReference>
<evidence type="ECO:0000313" key="3">
    <source>
        <dbReference type="Proteomes" id="UP000648914"/>
    </source>
</evidence>
<evidence type="ECO:0000256" key="1">
    <source>
        <dbReference type="SAM" id="MobiDB-lite"/>
    </source>
</evidence>
<comment type="caution">
    <text evidence="2">The sequence shown here is derived from an EMBL/GenBank/DDBJ whole genome shotgun (WGS) entry which is preliminary data.</text>
</comment>
<dbReference type="InterPro" id="IPR046203">
    <property type="entry name" value="DUF6236"/>
</dbReference>
<name>A0ABS0UHW0_9PSED</name>